<gene>
    <name evidence="21" type="ORF">JZ751_018459</name>
</gene>
<dbReference type="InterPro" id="IPR036028">
    <property type="entry name" value="SH3-like_dom_sf"/>
</dbReference>
<name>A0A8T2MWT7_9TELE</name>
<feature type="region of interest" description="Disordered" evidence="18">
    <location>
        <begin position="334"/>
        <end position="361"/>
    </location>
</feature>
<dbReference type="Pfam" id="PF00018">
    <property type="entry name" value="SH3_1"/>
    <property type="match status" value="1"/>
</dbReference>
<dbReference type="AlphaFoldDB" id="A0A8T2MWT7"/>
<dbReference type="GO" id="GO:0016567">
    <property type="term" value="P:protein ubiquitination"/>
    <property type="evidence" value="ECO:0007669"/>
    <property type="project" value="TreeGrafter"/>
</dbReference>
<dbReference type="SUPFAM" id="SSF50044">
    <property type="entry name" value="SH3-domain"/>
    <property type="match status" value="1"/>
</dbReference>
<evidence type="ECO:0000256" key="14">
    <source>
        <dbReference type="ARBA" id="ARBA00031457"/>
    </source>
</evidence>
<dbReference type="GO" id="GO:0061630">
    <property type="term" value="F:ubiquitin protein ligase activity"/>
    <property type="evidence" value="ECO:0007669"/>
    <property type="project" value="TreeGrafter"/>
</dbReference>
<evidence type="ECO:0000256" key="16">
    <source>
        <dbReference type="PROSITE-ProRule" id="PRU00175"/>
    </source>
</evidence>
<feature type="compositionally biased region" description="Polar residues" evidence="18">
    <location>
        <begin position="100"/>
        <end position="113"/>
    </location>
</feature>
<dbReference type="FunFam" id="2.30.30.40:FF:000118">
    <property type="entry name" value="Putative E3 ubiquitin-protein ligase SH3RF1"/>
    <property type="match status" value="1"/>
</dbReference>
<feature type="compositionally biased region" description="Low complexity" evidence="18">
    <location>
        <begin position="291"/>
        <end position="312"/>
    </location>
</feature>
<evidence type="ECO:0000256" key="8">
    <source>
        <dbReference type="ARBA" id="ARBA00022771"/>
    </source>
</evidence>
<dbReference type="PROSITE" id="PS50002">
    <property type="entry name" value="SH3"/>
    <property type="match status" value="1"/>
</dbReference>
<dbReference type="InterPro" id="IPR027370">
    <property type="entry name" value="Znf-RING_euk"/>
</dbReference>
<keyword evidence="9" id="KW-0862">Zinc</keyword>
<evidence type="ECO:0000256" key="5">
    <source>
        <dbReference type="ARBA" id="ARBA00019074"/>
    </source>
</evidence>
<comment type="caution">
    <text evidence="21">The sequence shown here is derived from an EMBL/GenBank/DDBJ whole genome shotgun (WGS) entry which is preliminary data.</text>
</comment>
<keyword evidence="11" id="KW-0333">Golgi apparatus</keyword>
<keyword evidence="6 17" id="KW-0728">SH3 domain</keyword>
<dbReference type="Gene3D" id="2.30.30.40">
    <property type="entry name" value="SH3 Domains"/>
    <property type="match status" value="1"/>
</dbReference>
<accession>A0A8T2MWT7</accession>
<protein>
    <recommendedName>
        <fullName evidence="5">E3 ubiquitin-protein ligase SH3RF1</fullName>
    </recommendedName>
    <alternativeName>
        <fullName evidence="14">Plenty of SH3s</fullName>
    </alternativeName>
    <alternativeName>
        <fullName evidence="15">RING-type E3 ubiquitin transferase SH3RF1</fullName>
    </alternativeName>
    <alternativeName>
        <fullName evidence="13">SH3 domain-containing RING finger protein 1</fullName>
    </alternativeName>
</protein>
<keyword evidence="7" id="KW-0479">Metal-binding</keyword>
<evidence type="ECO:0000256" key="12">
    <source>
        <dbReference type="ARBA" id="ARBA00023273"/>
    </source>
</evidence>
<keyword evidence="22" id="KW-1185">Reference proteome</keyword>
<evidence type="ECO:0000256" key="9">
    <source>
        <dbReference type="ARBA" id="ARBA00022833"/>
    </source>
</evidence>
<dbReference type="EMBL" id="JAFBMS010000309">
    <property type="protein sequence ID" value="KAG9331660.1"/>
    <property type="molecule type" value="Genomic_DNA"/>
</dbReference>
<comment type="subcellular location">
    <subcellularLocation>
        <location evidence="1">Cell projection</location>
        <location evidence="1">Lamellipodium</location>
    </subcellularLocation>
    <subcellularLocation>
        <location evidence="2">Cytoplasm</location>
        <location evidence="2">Perinuclear region</location>
    </subcellularLocation>
    <subcellularLocation>
        <location evidence="3">Golgi apparatus</location>
        <location evidence="3">trans-Golgi network</location>
    </subcellularLocation>
</comment>
<keyword evidence="12" id="KW-0966">Cell projection</keyword>
<evidence type="ECO:0000256" key="7">
    <source>
        <dbReference type="ARBA" id="ARBA00022723"/>
    </source>
</evidence>
<reference evidence="21" key="1">
    <citation type="thesis" date="2021" institute="BYU ScholarsArchive" country="Provo, UT, USA">
        <title>Applications of and Algorithms for Genome Assembly and Genomic Analyses with an Emphasis on Marine Teleosts.</title>
        <authorList>
            <person name="Pickett B.D."/>
        </authorList>
    </citation>
    <scope>NUCLEOTIDE SEQUENCE</scope>
    <source>
        <strain evidence="21">HI-2016</strain>
    </source>
</reference>
<proteinExistence type="inferred from homology"/>
<dbReference type="GO" id="GO:0043066">
    <property type="term" value="P:negative regulation of apoptotic process"/>
    <property type="evidence" value="ECO:0007669"/>
    <property type="project" value="TreeGrafter"/>
</dbReference>
<comment type="similarity">
    <text evidence="4">Belongs to the SH3RF family.</text>
</comment>
<dbReference type="InterPro" id="IPR013083">
    <property type="entry name" value="Znf_RING/FYVE/PHD"/>
</dbReference>
<dbReference type="InterPro" id="IPR001452">
    <property type="entry name" value="SH3_domain"/>
</dbReference>
<dbReference type="PROSITE" id="PS00518">
    <property type="entry name" value="ZF_RING_1"/>
    <property type="match status" value="1"/>
</dbReference>
<dbReference type="Proteomes" id="UP000824540">
    <property type="component" value="Unassembled WGS sequence"/>
</dbReference>
<dbReference type="InterPro" id="IPR001841">
    <property type="entry name" value="Znf_RING"/>
</dbReference>
<dbReference type="InterPro" id="IPR017907">
    <property type="entry name" value="Znf_RING_CS"/>
</dbReference>
<sequence>MDEAALLDLLECPVCLERLDASAKVLPCQHTFCRRCLQGILTSRGELRCPECRTLVDVGVDELPSNILLVRLLDGIKQRPRRPGGAGGPGGGGAGVGNGTNSTTRAQTAGQREQSQKLFVQVFAQSSISHLRRRSRPSCLPGAVCRRSAFGLNTSLKTQRPYHLYTCGPLGGETCLGVEAVGHLAHLQLQLHCSRPLGNDDILEPINTLHGSSRLTSLTLLLRQAGGIVTHRGVLVTQTPPLLSRYSASNSAPPVPLQRLKLCPSCPATAAQTPPLLSRYSGSDSAPPLPLQRLKLRPSSPATAAQTPPLLSRYSGSNSAPPLPLQWLRLRPSSPATAAQTPPLLSRYGGSNSAPPVPLQRLKLRPSCPATAAQTQALLSRYSASNSGPPVPLQRLKLRPSSPATAAQTPPLLSRYSASNSAPPLPLQRLKLRPSSPATAAQTPPLLSRYSASNSAPPLPLQRLKLRPSSPATAPQTQALLSRYSASNSAPPLPLRLLKLRPSCPATAAQTQALLSRYGRSNSGSPVPLRPLKLRPSCPATAAQTQALLSRYGCSNSGPPVPLRCLKLRPLLSRYGASNSGPPGIPQLPCAKALYNYDGREPGDLKFSKGDIIILRRQVDENWYHGEMGGVHGFFPTNFVQIIKPLPQPPPQCKALYDFEVRDKEADKDCLPFSKAPPPSTPLCVSLCPNSGPAPIHTPLCLPAPPPSTPLCVSLCPNSGPAPIRTPLCLPVYKLRPRPHPHPSVSPWLRCFSGVVIHSITL</sequence>
<feature type="region of interest" description="Disordered" evidence="18">
    <location>
        <begin position="383"/>
        <end position="476"/>
    </location>
</feature>
<evidence type="ECO:0000259" key="19">
    <source>
        <dbReference type="PROSITE" id="PS50002"/>
    </source>
</evidence>
<feature type="region of interest" description="Disordered" evidence="18">
    <location>
        <begin position="274"/>
        <end position="317"/>
    </location>
</feature>
<evidence type="ECO:0000313" key="21">
    <source>
        <dbReference type="EMBL" id="KAG9331660.1"/>
    </source>
</evidence>
<evidence type="ECO:0000256" key="13">
    <source>
        <dbReference type="ARBA" id="ARBA00030936"/>
    </source>
</evidence>
<organism evidence="21 22">
    <name type="scientific">Albula glossodonta</name>
    <name type="common">roundjaw bonefish</name>
    <dbReference type="NCBI Taxonomy" id="121402"/>
    <lineage>
        <taxon>Eukaryota</taxon>
        <taxon>Metazoa</taxon>
        <taxon>Chordata</taxon>
        <taxon>Craniata</taxon>
        <taxon>Vertebrata</taxon>
        <taxon>Euteleostomi</taxon>
        <taxon>Actinopterygii</taxon>
        <taxon>Neopterygii</taxon>
        <taxon>Teleostei</taxon>
        <taxon>Albuliformes</taxon>
        <taxon>Albulidae</taxon>
        <taxon>Albula</taxon>
    </lineage>
</organism>
<evidence type="ECO:0000256" key="18">
    <source>
        <dbReference type="SAM" id="MobiDB-lite"/>
    </source>
</evidence>
<dbReference type="OrthoDB" id="2163411at2759"/>
<feature type="compositionally biased region" description="Low complexity" evidence="18">
    <location>
        <begin position="400"/>
        <end position="414"/>
    </location>
</feature>
<feature type="compositionally biased region" description="Low complexity" evidence="18">
    <location>
        <begin position="461"/>
        <end position="471"/>
    </location>
</feature>
<dbReference type="SMART" id="SM00184">
    <property type="entry name" value="RING"/>
    <property type="match status" value="1"/>
</dbReference>
<feature type="domain" description="SH3" evidence="19">
    <location>
        <begin position="586"/>
        <end position="645"/>
    </location>
</feature>
<dbReference type="SMART" id="SM00326">
    <property type="entry name" value="SH3"/>
    <property type="match status" value="1"/>
</dbReference>
<feature type="compositionally biased region" description="Gly residues" evidence="18">
    <location>
        <begin position="84"/>
        <end position="98"/>
    </location>
</feature>
<evidence type="ECO:0000256" key="2">
    <source>
        <dbReference type="ARBA" id="ARBA00004556"/>
    </source>
</evidence>
<evidence type="ECO:0000256" key="11">
    <source>
        <dbReference type="ARBA" id="ARBA00023034"/>
    </source>
</evidence>
<dbReference type="GO" id="GO:0008270">
    <property type="term" value="F:zinc ion binding"/>
    <property type="evidence" value="ECO:0007669"/>
    <property type="project" value="UniProtKB-KW"/>
</dbReference>
<feature type="compositionally biased region" description="Low complexity" evidence="18">
    <location>
        <begin position="334"/>
        <end position="346"/>
    </location>
</feature>
<dbReference type="PANTHER" id="PTHR14167">
    <property type="entry name" value="SH3 DOMAIN-CONTAINING"/>
    <property type="match status" value="1"/>
</dbReference>
<feature type="compositionally biased region" description="Low complexity" evidence="18">
    <location>
        <begin position="427"/>
        <end position="448"/>
    </location>
</feature>
<dbReference type="PRINTS" id="PR00499">
    <property type="entry name" value="P67PHOX"/>
</dbReference>
<evidence type="ECO:0000256" key="15">
    <source>
        <dbReference type="ARBA" id="ARBA00033431"/>
    </source>
</evidence>
<dbReference type="GO" id="GO:0032436">
    <property type="term" value="P:positive regulation of proteasomal ubiquitin-dependent protein catabolic process"/>
    <property type="evidence" value="ECO:0007669"/>
    <property type="project" value="TreeGrafter"/>
</dbReference>
<feature type="domain" description="RING-type" evidence="20">
    <location>
        <begin position="12"/>
        <end position="53"/>
    </location>
</feature>
<keyword evidence="10" id="KW-0832">Ubl conjugation</keyword>
<feature type="region of interest" description="Disordered" evidence="18">
    <location>
        <begin position="79"/>
        <end position="113"/>
    </location>
</feature>
<keyword evidence="8 16" id="KW-0863">Zinc-finger</keyword>
<evidence type="ECO:0000256" key="10">
    <source>
        <dbReference type="ARBA" id="ARBA00022843"/>
    </source>
</evidence>
<evidence type="ECO:0000256" key="6">
    <source>
        <dbReference type="ARBA" id="ARBA00022443"/>
    </source>
</evidence>
<dbReference type="GO" id="GO:0046330">
    <property type="term" value="P:positive regulation of JNK cascade"/>
    <property type="evidence" value="ECO:0007669"/>
    <property type="project" value="TreeGrafter"/>
</dbReference>
<evidence type="ECO:0000259" key="20">
    <source>
        <dbReference type="PROSITE" id="PS50089"/>
    </source>
</evidence>
<evidence type="ECO:0000313" key="22">
    <source>
        <dbReference type="Proteomes" id="UP000824540"/>
    </source>
</evidence>
<dbReference type="PANTHER" id="PTHR14167:SF44">
    <property type="entry name" value="E3 UBIQUITIN-PROTEIN LIGASE SH3RF1"/>
    <property type="match status" value="1"/>
</dbReference>
<dbReference type="PROSITE" id="PS50089">
    <property type="entry name" value="ZF_RING_2"/>
    <property type="match status" value="1"/>
</dbReference>
<dbReference type="SUPFAM" id="SSF57850">
    <property type="entry name" value="RING/U-box"/>
    <property type="match status" value="1"/>
</dbReference>
<dbReference type="FunFam" id="3.30.40.10:FF:000077">
    <property type="entry name" value="E3 ubiquitin-protein ligase SH3RF1 isoform X1"/>
    <property type="match status" value="1"/>
</dbReference>
<evidence type="ECO:0000256" key="1">
    <source>
        <dbReference type="ARBA" id="ARBA00004510"/>
    </source>
</evidence>
<dbReference type="Pfam" id="PF13445">
    <property type="entry name" value="zf-RING_UBOX"/>
    <property type="match status" value="1"/>
</dbReference>
<dbReference type="Gene3D" id="3.30.40.10">
    <property type="entry name" value="Zinc/RING finger domain, C3HC4 (zinc finger)"/>
    <property type="match status" value="1"/>
</dbReference>
<evidence type="ECO:0000256" key="4">
    <source>
        <dbReference type="ARBA" id="ARBA00008649"/>
    </source>
</evidence>
<evidence type="ECO:0000256" key="3">
    <source>
        <dbReference type="ARBA" id="ARBA00004601"/>
    </source>
</evidence>
<dbReference type="InterPro" id="IPR050384">
    <property type="entry name" value="Endophilin_SH3RF"/>
</dbReference>
<evidence type="ECO:0000256" key="17">
    <source>
        <dbReference type="PROSITE-ProRule" id="PRU00192"/>
    </source>
</evidence>